<sequence length="313" mass="34532">MNKKLFFSAAIFACALTLSSCGNSKKTGQESTTTDSVTASNFDFSGVYQTTPTDTISLGYYQSLSITPADSLYDIVFSASKVNGREGCSFTGKGHISNDTIFVDIDDAENAVMTIIPTKDKLGVEVATLKEDNRMKLNFYCSGGATLAGTYLKNTVSNDHVGAVKQGETIGELLNNLPKEQVKKSEGHGEHAEDIFDDYTIYDQDGGELFVVTPKDRDNMQSSINRVLVKSLMFITDKGISKLSSFGDVIKAYPDYKIEPTESEVVVNAGDNLSFSFDKKNLKEGWWNEKDKTVNLDKIPTDLKVKDFIVWWK</sequence>
<evidence type="ECO:0000313" key="2">
    <source>
        <dbReference type="EMBL" id="MFC4666040.1"/>
    </source>
</evidence>
<evidence type="ECO:0000256" key="1">
    <source>
        <dbReference type="SAM" id="SignalP"/>
    </source>
</evidence>
<reference evidence="3" key="1">
    <citation type="journal article" date="2019" name="Int. J. Syst. Evol. Microbiol.">
        <title>The Global Catalogue of Microorganisms (GCM) 10K type strain sequencing project: providing services to taxonomists for standard genome sequencing and annotation.</title>
        <authorList>
            <consortium name="The Broad Institute Genomics Platform"/>
            <consortium name="The Broad Institute Genome Sequencing Center for Infectious Disease"/>
            <person name="Wu L."/>
            <person name="Ma J."/>
        </authorList>
    </citation>
    <scope>NUCLEOTIDE SEQUENCE [LARGE SCALE GENOMIC DNA]</scope>
    <source>
        <strain evidence="3">CGMCC 4.7357</strain>
    </source>
</reference>
<evidence type="ECO:0000313" key="3">
    <source>
        <dbReference type="Proteomes" id="UP001596020"/>
    </source>
</evidence>
<comment type="caution">
    <text evidence="2">The sequence shown here is derived from an EMBL/GenBank/DDBJ whole genome shotgun (WGS) entry which is preliminary data.</text>
</comment>
<gene>
    <name evidence="2" type="ORF">ACFO3G_05430</name>
</gene>
<keyword evidence="3" id="KW-1185">Reference proteome</keyword>
<dbReference type="PROSITE" id="PS51257">
    <property type="entry name" value="PROKAR_LIPOPROTEIN"/>
    <property type="match status" value="1"/>
</dbReference>
<evidence type="ECO:0008006" key="4">
    <source>
        <dbReference type="Google" id="ProtNLM"/>
    </source>
</evidence>
<name>A0ABV9K773_9PORP</name>
<dbReference type="RefSeq" id="WP_380078718.1">
    <property type="nucleotide sequence ID" value="NZ_JBHSGO010000168.1"/>
</dbReference>
<organism evidence="2 3">
    <name type="scientific">Falsiporphyromonas endometrii</name>
    <dbReference type="NCBI Taxonomy" id="1387297"/>
    <lineage>
        <taxon>Bacteria</taxon>
        <taxon>Pseudomonadati</taxon>
        <taxon>Bacteroidota</taxon>
        <taxon>Bacteroidia</taxon>
        <taxon>Bacteroidales</taxon>
        <taxon>Porphyromonadaceae</taxon>
        <taxon>Falsiporphyromonas</taxon>
    </lineage>
</organism>
<proteinExistence type="predicted"/>
<dbReference type="Proteomes" id="UP001596020">
    <property type="component" value="Unassembled WGS sequence"/>
</dbReference>
<feature type="chain" id="PRO_5047067765" description="Lipoprotein" evidence="1">
    <location>
        <begin position="23"/>
        <end position="313"/>
    </location>
</feature>
<dbReference type="EMBL" id="JBHSGO010000168">
    <property type="protein sequence ID" value="MFC4666040.1"/>
    <property type="molecule type" value="Genomic_DNA"/>
</dbReference>
<protein>
    <recommendedName>
        <fullName evidence="4">Lipoprotein</fullName>
    </recommendedName>
</protein>
<feature type="signal peptide" evidence="1">
    <location>
        <begin position="1"/>
        <end position="22"/>
    </location>
</feature>
<accession>A0ABV9K773</accession>
<keyword evidence="1" id="KW-0732">Signal</keyword>